<organism evidence="2 3">
    <name type="scientific">Stylosanthes scabra</name>
    <dbReference type="NCBI Taxonomy" id="79078"/>
    <lineage>
        <taxon>Eukaryota</taxon>
        <taxon>Viridiplantae</taxon>
        <taxon>Streptophyta</taxon>
        <taxon>Embryophyta</taxon>
        <taxon>Tracheophyta</taxon>
        <taxon>Spermatophyta</taxon>
        <taxon>Magnoliopsida</taxon>
        <taxon>eudicotyledons</taxon>
        <taxon>Gunneridae</taxon>
        <taxon>Pentapetalae</taxon>
        <taxon>rosids</taxon>
        <taxon>fabids</taxon>
        <taxon>Fabales</taxon>
        <taxon>Fabaceae</taxon>
        <taxon>Papilionoideae</taxon>
        <taxon>50 kb inversion clade</taxon>
        <taxon>dalbergioids sensu lato</taxon>
        <taxon>Dalbergieae</taxon>
        <taxon>Pterocarpus clade</taxon>
        <taxon>Stylosanthes</taxon>
    </lineage>
</organism>
<dbReference type="Proteomes" id="UP001341840">
    <property type="component" value="Unassembled WGS sequence"/>
</dbReference>
<dbReference type="EMBL" id="JASCZI010241661">
    <property type="protein sequence ID" value="MED6203821.1"/>
    <property type="molecule type" value="Genomic_DNA"/>
</dbReference>
<accession>A0ABU6Y1R4</accession>
<proteinExistence type="predicted"/>
<gene>
    <name evidence="2" type="ORF">PIB30_003112</name>
</gene>
<sequence>MRTMRRARVHARFRGANTGRVSCSEGANAAIAFHIGGTKGRGASTLKTPNVKAPPQGKRGLHKRHIGDVSKKLLHYIEVPKELDIYFRYLIDIFHSVEAPLPLAPPMWKAIAALAPLEQETRPVLVPPNQHGKKNDSAANVANGGS</sequence>
<keyword evidence="3" id="KW-1185">Reference proteome</keyword>
<name>A0ABU6Y1R4_9FABA</name>
<reference evidence="2 3" key="1">
    <citation type="journal article" date="2023" name="Plants (Basel)">
        <title>Bridging the Gap: Combining Genomics and Transcriptomics Approaches to Understand Stylosanthes scabra, an Orphan Legume from the Brazilian Caatinga.</title>
        <authorList>
            <person name="Ferreira-Neto J.R.C."/>
            <person name="da Silva M.D."/>
            <person name="Binneck E."/>
            <person name="de Melo N.F."/>
            <person name="da Silva R.H."/>
            <person name="de Melo A.L.T.M."/>
            <person name="Pandolfi V."/>
            <person name="Bustamante F.O."/>
            <person name="Brasileiro-Vidal A.C."/>
            <person name="Benko-Iseppon A.M."/>
        </authorList>
    </citation>
    <scope>NUCLEOTIDE SEQUENCE [LARGE SCALE GENOMIC DNA]</scope>
    <source>
        <tissue evidence="2">Leaves</tissue>
    </source>
</reference>
<comment type="caution">
    <text evidence="2">The sequence shown here is derived from an EMBL/GenBank/DDBJ whole genome shotgun (WGS) entry which is preliminary data.</text>
</comment>
<feature type="region of interest" description="Disordered" evidence="1">
    <location>
        <begin position="122"/>
        <end position="146"/>
    </location>
</feature>
<evidence type="ECO:0000256" key="1">
    <source>
        <dbReference type="SAM" id="MobiDB-lite"/>
    </source>
</evidence>
<protein>
    <submittedName>
        <fullName evidence="2">Uncharacterized protein</fullName>
    </submittedName>
</protein>
<feature type="region of interest" description="Disordered" evidence="1">
    <location>
        <begin position="42"/>
        <end position="62"/>
    </location>
</feature>
<evidence type="ECO:0000313" key="2">
    <source>
        <dbReference type="EMBL" id="MED6203821.1"/>
    </source>
</evidence>
<evidence type="ECO:0000313" key="3">
    <source>
        <dbReference type="Proteomes" id="UP001341840"/>
    </source>
</evidence>